<dbReference type="Proteomes" id="UP000431901">
    <property type="component" value="Unassembled WGS sequence"/>
</dbReference>
<dbReference type="AlphaFoldDB" id="A0A6I4W9B9"/>
<evidence type="ECO:0000256" key="1">
    <source>
        <dbReference type="SAM" id="MobiDB-lite"/>
    </source>
</evidence>
<feature type="region of interest" description="Disordered" evidence="1">
    <location>
        <begin position="29"/>
        <end position="71"/>
    </location>
</feature>
<comment type="caution">
    <text evidence="2">The sequence shown here is derived from an EMBL/GenBank/DDBJ whole genome shotgun (WGS) entry which is preliminary data.</text>
</comment>
<evidence type="ECO:0008006" key="4">
    <source>
        <dbReference type="Google" id="ProtNLM"/>
    </source>
</evidence>
<dbReference type="InterPro" id="IPR011990">
    <property type="entry name" value="TPR-like_helical_dom_sf"/>
</dbReference>
<feature type="compositionally biased region" description="Pro residues" evidence="1">
    <location>
        <begin position="47"/>
        <end position="56"/>
    </location>
</feature>
<evidence type="ECO:0000313" key="2">
    <source>
        <dbReference type="EMBL" id="MXQ66181.1"/>
    </source>
</evidence>
<gene>
    <name evidence="2" type="ORF">GQ466_19365</name>
</gene>
<proteinExistence type="predicted"/>
<reference evidence="2 3" key="1">
    <citation type="submission" date="2019-12" db="EMBL/GenBank/DDBJ databases">
        <title>Nocardia macrotermitis sp. nov. and Nocardia aurantia sp. nov., isolated from the gut of the fungus growing-termite Macrotermes natalensis.</title>
        <authorList>
            <person name="Christine B."/>
            <person name="Rene B."/>
        </authorList>
    </citation>
    <scope>NUCLEOTIDE SEQUENCE [LARGE SCALE GENOMIC DNA]</scope>
    <source>
        <strain evidence="2 3">DSM 102126</strain>
    </source>
</reference>
<name>A0A6I4W9B9_9ACTN</name>
<dbReference type="EMBL" id="WUTW01000004">
    <property type="protein sequence ID" value="MXQ66181.1"/>
    <property type="molecule type" value="Genomic_DNA"/>
</dbReference>
<sequence>MTLSRPPGRGPNGALRRLLAEALARGLGRRVTAAAPTRDPVTVDAPPGGPIAPTAPPRGTGRARAHPSTPAPDAEAMVRAFATIDDGFGGGHSRVALAAYLARDIAPRLGDIGAGGAARSGLWSAATRLTYRCGFMCFDEELPDLAQRYYRVALDLASAAGDAAARAVVLRTMSNQARLLGHRRRAVHLAEAAVVTGGRAVPPARSAFLLGQVAVASAAAGDRTNAVSSLSAAERQLSRATSQSAAEDAAMGGYHLAALWHQQAAVRALLGDRAGAVSALAVSLAHRPAQERRSRTITRARLAELQLAQGEVEQAVGTWHAFLDDYRHLRSARATTALRTLRSRLAPHAADRDVAGLLARAGAESRPR</sequence>
<organism evidence="2 3">
    <name type="scientific">Actinomadura rayongensis</name>
    <dbReference type="NCBI Taxonomy" id="1429076"/>
    <lineage>
        <taxon>Bacteria</taxon>
        <taxon>Bacillati</taxon>
        <taxon>Actinomycetota</taxon>
        <taxon>Actinomycetes</taxon>
        <taxon>Streptosporangiales</taxon>
        <taxon>Thermomonosporaceae</taxon>
        <taxon>Actinomadura</taxon>
    </lineage>
</organism>
<dbReference type="Gene3D" id="1.25.40.10">
    <property type="entry name" value="Tetratricopeptide repeat domain"/>
    <property type="match status" value="1"/>
</dbReference>
<keyword evidence="3" id="KW-1185">Reference proteome</keyword>
<dbReference type="OrthoDB" id="3213425at2"/>
<accession>A0A6I4W9B9</accession>
<evidence type="ECO:0000313" key="3">
    <source>
        <dbReference type="Proteomes" id="UP000431901"/>
    </source>
</evidence>
<protein>
    <recommendedName>
        <fullName evidence="4">Transcriptional regulator</fullName>
    </recommendedName>
</protein>
<dbReference type="RefSeq" id="WP_161104403.1">
    <property type="nucleotide sequence ID" value="NZ_JBHLYI010000007.1"/>
</dbReference>